<dbReference type="GeneID" id="73043690"/>
<feature type="transmembrane region" description="Helical" evidence="1">
    <location>
        <begin position="93"/>
        <end position="121"/>
    </location>
</feature>
<dbReference type="InterPro" id="IPR010640">
    <property type="entry name" value="Low_temperature_requirement_A"/>
</dbReference>
<accession>A0ABD5Q6R5</accession>
<feature type="transmembrane region" description="Helical" evidence="1">
    <location>
        <begin position="52"/>
        <end position="73"/>
    </location>
</feature>
<feature type="transmembrane region" description="Helical" evidence="1">
    <location>
        <begin position="27"/>
        <end position="45"/>
    </location>
</feature>
<name>A0ABD5Q6R5_9EURY</name>
<feature type="transmembrane region" description="Helical" evidence="1">
    <location>
        <begin position="167"/>
        <end position="187"/>
    </location>
</feature>
<dbReference type="PANTHER" id="PTHR36840">
    <property type="entry name" value="BLL5714 PROTEIN"/>
    <property type="match status" value="1"/>
</dbReference>
<dbReference type="RefSeq" id="WP_254268760.1">
    <property type="nucleotide sequence ID" value="NZ_CP100400.1"/>
</dbReference>
<dbReference type="EMBL" id="JBHSHT010000002">
    <property type="protein sequence ID" value="MFC4825589.1"/>
    <property type="molecule type" value="Genomic_DNA"/>
</dbReference>
<feature type="transmembrane region" description="Helical" evidence="1">
    <location>
        <begin position="199"/>
        <end position="220"/>
    </location>
</feature>
<proteinExistence type="predicted"/>
<keyword evidence="1" id="KW-0472">Membrane</keyword>
<feature type="transmembrane region" description="Helical" evidence="1">
    <location>
        <begin position="141"/>
        <end position="161"/>
    </location>
</feature>
<reference evidence="2 3" key="1">
    <citation type="journal article" date="2019" name="Int. J. Syst. Evol. Microbiol.">
        <title>The Global Catalogue of Microorganisms (GCM) 10K type strain sequencing project: providing services to taxonomists for standard genome sequencing and annotation.</title>
        <authorList>
            <consortium name="The Broad Institute Genomics Platform"/>
            <consortium name="The Broad Institute Genome Sequencing Center for Infectious Disease"/>
            <person name="Wu L."/>
            <person name="Ma J."/>
        </authorList>
    </citation>
    <scope>NUCLEOTIDE SEQUENCE [LARGE SCALE GENOMIC DNA]</scope>
    <source>
        <strain evidence="2 3">XZYJ18</strain>
    </source>
</reference>
<keyword evidence="1" id="KW-1133">Transmembrane helix</keyword>
<keyword evidence="1" id="KW-0812">Transmembrane</keyword>
<organism evidence="2 3">
    <name type="scientific">Halorussus aquaticus</name>
    <dbReference type="NCBI Taxonomy" id="2953748"/>
    <lineage>
        <taxon>Archaea</taxon>
        <taxon>Methanobacteriati</taxon>
        <taxon>Methanobacteriota</taxon>
        <taxon>Stenosarchaea group</taxon>
        <taxon>Halobacteria</taxon>
        <taxon>Halobacteriales</taxon>
        <taxon>Haladaptataceae</taxon>
        <taxon>Halorussus</taxon>
    </lineage>
</organism>
<dbReference type="PANTHER" id="PTHR36840:SF1">
    <property type="entry name" value="BLL5714 PROTEIN"/>
    <property type="match status" value="1"/>
</dbReference>
<feature type="transmembrane region" description="Helical" evidence="1">
    <location>
        <begin position="359"/>
        <end position="379"/>
    </location>
</feature>
<evidence type="ECO:0000313" key="2">
    <source>
        <dbReference type="EMBL" id="MFC4825589.1"/>
    </source>
</evidence>
<comment type="caution">
    <text evidence="2">The sequence shown here is derived from an EMBL/GenBank/DDBJ whole genome shotgun (WGS) entry which is preliminary data.</text>
</comment>
<dbReference type="Pfam" id="PF06772">
    <property type="entry name" value="LtrA"/>
    <property type="match status" value="1"/>
</dbReference>
<feature type="transmembrane region" description="Helical" evidence="1">
    <location>
        <begin position="335"/>
        <end position="353"/>
    </location>
</feature>
<feature type="transmembrane region" description="Helical" evidence="1">
    <location>
        <begin position="226"/>
        <end position="249"/>
    </location>
</feature>
<dbReference type="AlphaFoldDB" id="A0ABD5Q6R5"/>
<protein>
    <submittedName>
        <fullName evidence="2">Low temperature requirement protein A</fullName>
    </submittedName>
</protein>
<sequence length="389" mass="41269">MGESERPSSETEAGEASADVESDPLELFFDLVFVFAFTRVTAFVSHNHSWAGLIRGVALLAALWWAWVTYSWLMDTAPTESVLSERVVILTATAVMFVVALAVPGAFGDTAVLFGVAYFAVRALHVGLSVRTTHGRARERFLGLVPGFLGGPALLAAAGFAGEPLRAGLWVAGIGVDYGTLAVGGVAKFDVHVEHFVERYRGIVIIALGESILAMGFTVAETDPQLPLRVVVAAFLGIVYVAALGWLYFDYVTLAAEEYFVGLEGYERGVVARNSYAYLHFPIIAGIIFVALGLEETVAHVSEPLGVISAVALYGGTALYLLGQNAFRVFDAGSVSVLRLLVAGAVCLSIPVAADVPALFALVGLVVLSIALVAVETLYSPLRRAVLED</sequence>
<evidence type="ECO:0000313" key="3">
    <source>
        <dbReference type="Proteomes" id="UP001595945"/>
    </source>
</evidence>
<feature type="transmembrane region" description="Helical" evidence="1">
    <location>
        <begin position="306"/>
        <end position="323"/>
    </location>
</feature>
<evidence type="ECO:0000256" key="1">
    <source>
        <dbReference type="SAM" id="Phobius"/>
    </source>
</evidence>
<dbReference type="Proteomes" id="UP001595945">
    <property type="component" value="Unassembled WGS sequence"/>
</dbReference>
<gene>
    <name evidence="2" type="ORF">ACFO9K_15125</name>
</gene>
<keyword evidence="3" id="KW-1185">Reference proteome</keyword>
<feature type="transmembrane region" description="Helical" evidence="1">
    <location>
        <begin position="276"/>
        <end position="294"/>
    </location>
</feature>